<feature type="domain" description="DUF6879" evidence="1">
    <location>
        <begin position="27"/>
        <end position="196"/>
    </location>
</feature>
<dbReference type="Proteomes" id="UP000199207">
    <property type="component" value="Unassembled WGS sequence"/>
</dbReference>
<evidence type="ECO:0000313" key="3">
    <source>
        <dbReference type="Proteomes" id="UP000199207"/>
    </source>
</evidence>
<dbReference type="AlphaFoldDB" id="A0A1I1HBF4"/>
<name>A0A1I1HBF4_9ACTN</name>
<gene>
    <name evidence="2" type="ORF">SAMN05421773_102325</name>
</gene>
<evidence type="ECO:0000313" key="2">
    <source>
        <dbReference type="EMBL" id="SFC21294.1"/>
    </source>
</evidence>
<dbReference type="EMBL" id="FOLM01000002">
    <property type="protein sequence ID" value="SFC21294.1"/>
    <property type="molecule type" value="Genomic_DNA"/>
</dbReference>
<dbReference type="RefSeq" id="WP_093837623.1">
    <property type="nucleotide sequence ID" value="NZ_FOLM01000002.1"/>
</dbReference>
<reference evidence="2 3" key="1">
    <citation type="submission" date="2016-10" db="EMBL/GenBank/DDBJ databases">
        <authorList>
            <person name="de Groot N.N."/>
        </authorList>
    </citation>
    <scope>NUCLEOTIDE SEQUENCE [LARGE SCALE GENOMIC DNA]</scope>
    <source>
        <strain evidence="2 3">CGMCC 4.5739</strain>
    </source>
</reference>
<sequence length="209" mass="24090">MPSEVLEPLRLRRSAGERLTREVYRPDFRRRMEALRDSGFWKLERRQHFEEIGSASRDALRRGDWAAALRLFDERRPQLAQEKQKDAQRGLVKYRVRIVRQPLSPYVQWELHSLRQQAEYGTRVRVVRTEQLGGLEAAGPLPELVSLGGQVLYEVCYTRDGVPDGAIRFTAPDTVRRAEELIKGLYRIGEDIAPYFAREVAPLPPPPAA</sequence>
<dbReference type="OrthoDB" id="3436275at2"/>
<organism evidence="2 3">
    <name type="scientific">Streptomyces aidingensis</name>
    <dbReference type="NCBI Taxonomy" id="910347"/>
    <lineage>
        <taxon>Bacteria</taxon>
        <taxon>Bacillati</taxon>
        <taxon>Actinomycetota</taxon>
        <taxon>Actinomycetes</taxon>
        <taxon>Kitasatosporales</taxon>
        <taxon>Streptomycetaceae</taxon>
        <taxon>Streptomyces</taxon>
    </lineage>
</organism>
<protein>
    <recommendedName>
        <fullName evidence="1">DUF6879 domain-containing protein</fullName>
    </recommendedName>
</protein>
<accession>A0A1I1HBF4</accession>
<dbReference type="Pfam" id="PF21806">
    <property type="entry name" value="DUF6879"/>
    <property type="match status" value="1"/>
</dbReference>
<keyword evidence="3" id="KW-1185">Reference proteome</keyword>
<dbReference type="STRING" id="910347.SAMN05421773_102325"/>
<dbReference type="InterPro" id="IPR049244">
    <property type="entry name" value="DUF6879"/>
</dbReference>
<evidence type="ECO:0000259" key="1">
    <source>
        <dbReference type="Pfam" id="PF21806"/>
    </source>
</evidence>
<proteinExistence type="predicted"/>